<evidence type="ECO:0000256" key="1">
    <source>
        <dbReference type="SAM" id="Phobius"/>
    </source>
</evidence>
<keyword evidence="1" id="KW-0812">Transmembrane</keyword>
<reference evidence="2" key="2">
    <citation type="submission" date="2014-03" db="EMBL/GenBank/DDBJ databases">
        <title>Candidatus Competibacter-lineage genomes retrieved from metagenomes reveal functional metabolic diversity.</title>
        <authorList>
            <person name="McIlroy S.J."/>
            <person name="Albertsen M."/>
            <person name="Andresen E.K."/>
            <person name="Saunders A.M."/>
            <person name="Kristiansen R."/>
            <person name="Stokholm-Bjerregaard M."/>
            <person name="Nielsen K.L."/>
            <person name="Nielsen P.H."/>
        </authorList>
    </citation>
    <scope>NUCLEOTIDE SEQUENCE</scope>
    <source>
        <strain evidence="2">Run_A_D11</strain>
    </source>
</reference>
<feature type="transmembrane region" description="Helical" evidence="1">
    <location>
        <begin position="73"/>
        <end position="98"/>
    </location>
</feature>
<evidence type="ECO:0000313" key="3">
    <source>
        <dbReference type="Proteomes" id="UP000035760"/>
    </source>
</evidence>
<dbReference type="STRING" id="1400863.BN873_980047"/>
<evidence type="ECO:0000313" key="2">
    <source>
        <dbReference type="EMBL" id="CDI04446.1"/>
    </source>
</evidence>
<accession>W6M8X5</accession>
<dbReference type="EMBL" id="CBTJ020000111">
    <property type="protein sequence ID" value="CDI04446.1"/>
    <property type="molecule type" value="Genomic_DNA"/>
</dbReference>
<keyword evidence="1" id="KW-1133">Transmembrane helix</keyword>
<comment type="caution">
    <text evidence="2">The sequence shown here is derived from an EMBL/GenBank/DDBJ whole genome shotgun (WGS) entry which is preliminary data.</text>
</comment>
<protein>
    <submittedName>
        <fullName evidence="2">Uncharacterized protein</fullName>
    </submittedName>
</protein>
<organism evidence="2 3">
    <name type="scientific">Candidatus Competibacter denitrificans Run_A_D11</name>
    <dbReference type="NCBI Taxonomy" id="1400863"/>
    <lineage>
        <taxon>Bacteria</taxon>
        <taxon>Pseudomonadati</taxon>
        <taxon>Pseudomonadota</taxon>
        <taxon>Gammaproteobacteria</taxon>
        <taxon>Candidatus Competibacteraceae</taxon>
        <taxon>Candidatus Competibacter</taxon>
    </lineage>
</organism>
<gene>
    <name evidence="2" type="ORF">BN873_980047</name>
</gene>
<keyword evidence="3" id="KW-1185">Reference proteome</keyword>
<dbReference type="AlphaFoldDB" id="W6M8X5"/>
<keyword evidence="1" id="KW-0472">Membrane</keyword>
<name>W6M8X5_9GAMM</name>
<proteinExistence type="predicted"/>
<reference evidence="2" key="1">
    <citation type="submission" date="2013-07" db="EMBL/GenBank/DDBJ databases">
        <authorList>
            <person name="McIlroy S."/>
        </authorList>
    </citation>
    <scope>NUCLEOTIDE SEQUENCE [LARGE SCALE GENOMIC DNA]</scope>
    <source>
        <strain evidence="2">Run_A_D11</strain>
    </source>
</reference>
<sequence length="109" mass="12069">MQNFMRNLGSSFGTAIMTALWDHKGIEHHARLVEAINPYNPLALRYLEPLQATGLSAEQALLQVDRTITTQSFLLSTNAVFCISGLLMLALIGLIWWAKPPFTVRAVGD</sequence>
<dbReference type="Proteomes" id="UP000035760">
    <property type="component" value="Unassembled WGS sequence"/>
</dbReference>